<dbReference type="GO" id="GO:0046982">
    <property type="term" value="F:protein heterodimerization activity"/>
    <property type="evidence" value="ECO:0007669"/>
    <property type="project" value="InterPro"/>
</dbReference>
<dbReference type="GO" id="GO:0005669">
    <property type="term" value="C:transcription factor TFIID complex"/>
    <property type="evidence" value="ECO:0007669"/>
    <property type="project" value="InterPro"/>
</dbReference>
<feature type="region of interest" description="Disordered" evidence="6">
    <location>
        <begin position="225"/>
        <end position="303"/>
    </location>
</feature>
<dbReference type="Pfam" id="PF03847">
    <property type="entry name" value="TFIID_20kDa"/>
    <property type="match status" value="1"/>
</dbReference>
<dbReference type="GO" id="GO:0017025">
    <property type="term" value="F:TBP-class protein binding"/>
    <property type="evidence" value="ECO:0007669"/>
    <property type="project" value="TreeGrafter"/>
</dbReference>
<dbReference type="InterPro" id="IPR009072">
    <property type="entry name" value="Histone-fold"/>
</dbReference>
<keyword evidence="4" id="KW-0804">Transcription</keyword>
<organism evidence="8 9">
    <name type="scientific">Canna indica</name>
    <name type="common">Indian-shot</name>
    <dbReference type="NCBI Taxonomy" id="4628"/>
    <lineage>
        <taxon>Eukaryota</taxon>
        <taxon>Viridiplantae</taxon>
        <taxon>Streptophyta</taxon>
        <taxon>Embryophyta</taxon>
        <taxon>Tracheophyta</taxon>
        <taxon>Spermatophyta</taxon>
        <taxon>Magnoliopsida</taxon>
        <taxon>Liliopsida</taxon>
        <taxon>Zingiberales</taxon>
        <taxon>Cannaceae</taxon>
        <taxon>Canna</taxon>
    </lineage>
</organism>
<accession>A0AAQ3KJT3</accession>
<keyword evidence="3" id="KW-0805">Transcription regulation</keyword>
<feature type="compositionally biased region" description="Low complexity" evidence="6">
    <location>
        <begin position="338"/>
        <end position="353"/>
    </location>
</feature>
<feature type="compositionally biased region" description="Low complexity" evidence="6">
    <location>
        <begin position="427"/>
        <end position="444"/>
    </location>
</feature>
<comment type="subcellular location">
    <subcellularLocation>
        <location evidence="1">Nucleus</location>
    </subcellularLocation>
</comment>
<dbReference type="PANTHER" id="PTHR12264:SF26">
    <property type="entry name" value="TRANSCRIPTION INITIATION FACTOR TFIID SUBUNIT 12B"/>
    <property type="match status" value="1"/>
</dbReference>
<feature type="compositionally biased region" description="Low complexity" evidence="6">
    <location>
        <begin position="78"/>
        <end position="105"/>
    </location>
</feature>
<feature type="compositionally biased region" description="Low complexity" evidence="6">
    <location>
        <begin position="260"/>
        <end position="272"/>
    </location>
</feature>
<feature type="region of interest" description="Disordered" evidence="6">
    <location>
        <begin position="322"/>
        <end position="353"/>
    </location>
</feature>
<evidence type="ECO:0000256" key="1">
    <source>
        <dbReference type="ARBA" id="ARBA00004123"/>
    </source>
</evidence>
<sequence>MAENAASASPNKALGQPPPGGGGDASIAPPNHQNLPSPQIPPSPSMGTSDLAQIASPQLSQTQSQAISPAAALDYSKQQVIQSQQQQQQPQPQQQQQKQPQQQQQNLMSPSSFQMQQNLQRSGSMPRLSQIQQQLGAAAAAGAMRQHAGMYGGQMSFGGAQIQQQQQQLAAAAAAAGIARPGMITQAGQLPMVSGQTAQHFNLQSQMLAQPRQKGLVQSAQFSTANSSGQTMQGMQNMGMMGTLGLNPQLRANGPLSYSQQRLVQGQMRQQMNLTSPQQKLPSQSLPRTPSASSLNPQVSGLTQNGQSTLVQTTLSQQQQWLKLQPSMSSPVSPSYHLQQQQQRQQQSFLPQQLVSSQLHPKSMALTQQQISQLVQQQPQLGGQQHQHLLQQQQLQQLQQLHQQQQLQSPRLPGSSGQKPFSSQPETPASGGTTMPSGSSSQGTEAANQLLGKRKIRDLVLQVDPLGKLDPQVEDFLLEIADDFIDSVTSFACSLAKHRKSSTLEAKDVLLHLEKNWKLTIPGYTKEENNYPKKSLPLDIHKKRLEMIGELAETHNSEGDTGVSKVSNKQVINNLGSDHSIRPSPSSEQLSLPVVGSQIMHKPQRF</sequence>
<dbReference type="EMBL" id="CP136894">
    <property type="protein sequence ID" value="WOL09292.1"/>
    <property type="molecule type" value="Genomic_DNA"/>
</dbReference>
<dbReference type="Gene3D" id="1.10.20.10">
    <property type="entry name" value="Histone, subunit A"/>
    <property type="match status" value="1"/>
</dbReference>
<protein>
    <submittedName>
        <fullName evidence="8">Transcription initiation factor TFIID subunit 12b</fullName>
    </submittedName>
</protein>
<feature type="region of interest" description="Disordered" evidence="6">
    <location>
        <begin position="1"/>
        <end position="131"/>
    </location>
</feature>
<dbReference type="CDD" id="cd07981">
    <property type="entry name" value="HFD_TAF12"/>
    <property type="match status" value="1"/>
</dbReference>
<keyword evidence="5" id="KW-0539">Nucleus</keyword>
<feature type="compositionally biased region" description="Low complexity" evidence="6">
    <location>
        <begin position="229"/>
        <end position="247"/>
    </location>
</feature>
<dbReference type="GO" id="GO:0051123">
    <property type="term" value="P:RNA polymerase II preinitiation complex assembly"/>
    <property type="evidence" value="ECO:0007669"/>
    <property type="project" value="TreeGrafter"/>
</dbReference>
<feature type="compositionally biased region" description="Polar residues" evidence="6">
    <location>
        <begin position="45"/>
        <end position="67"/>
    </location>
</feature>
<dbReference type="Proteomes" id="UP001327560">
    <property type="component" value="Chromosome 5"/>
</dbReference>
<dbReference type="InterPro" id="IPR037794">
    <property type="entry name" value="TAF12"/>
</dbReference>
<name>A0AAQ3KJT3_9LILI</name>
<evidence type="ECO:0000256" key="4">
    <source>
        <dbReference type="ARBA" id="ARBA00023163"/>
    </source>
</evidence>
<dbReference type="GO" id="GO:0003677">
    <property type="term" value="F:DNA binding"/>
    <property type="evidence" value="ECO:0007669"/>
    <property type="project" value="TreeGrafter"/>
</dbReference>
<feature type="compositionally biased region" description="Polar residues" evidence="6">
    <location>
        <begin position="328"/>
        <end position="337"/>
    </location>
</feature>
<evidence type="ECO:0000313" key="9">
    <source>
        <dbReference type="Proteomes" id="UP001327560"/>
    </source>
</evidence>
<gene>
    <name evidence="8" type="ORF">Cni_G18045</name>
</gene>
<reference evidence="8 9" key="1">
    <citation type="submission" date="2023-10" db="EMBL/GenBank/DDBJ databases">
        <title>Chromosome-scale genome assembly provides insights into flower coloration mechanisms of Canna indica.</title>
        <authorList>
            <person name="Li C."/>
        </authorList>
    </citation>
    <scope>NUCLEOTIDE SEQUENCE [LARGE SCALE GENOMIC DNA]</scope>
    <source>
        <tissue evidence="8">Flower</tissue>
    </source>
</reference>
<comment type="similarity">
    <text evidence="2">Belongs to the TAF12 family.</text>
</comment>
<feature type="domain" description="Transcription initiation factor TFIID subunit 12" evidence="7">
    <location>
        <begin position="452"/>
        <end position="519"/>
    </location>
</feature>
<feature type="compositionally biased region" description="Polar residues" evidence="6">
    <location>
        <begin position="273"/>
        <end position="303"/>
    </location>
</feature>
<evidence type="ECO:0000313" key="8">
    <source>
        <dbReference type="EMBL" id="WOL09292.1"/>
    </source>
</evidence>
<feature type="compositionally biased region" description="Low complexity" evidence="6">
    <location>
        <begin position="401"/>
        <end position="415"/>
    </location>
</feature>
<proteinExistence type="inferred from homology"/>
<dbReference type="SUPFAM" id="SSF47113">
    <property type="entry name" value="Histone-fold"/>
    <property type="match status" value="1"/>
</dbReference>
<evidence type="ECO:0000259" key="7">
    <source>
        <dbReference type="Pfam" id="PF03847"/>
    </source>
</evidence>
<dbReference type="InterPro" id="IPR003228">
    <property type="entry name" value="TFIID_TAF12_dom"/>
</dbReference>
<evidence type="ECO:0000256" key="6">
    <source>
        <dbReference type="SAM" id="MobiDB-lite"/>
    </source>
</evidence>
<dbReference type="PANTHER" id="PTHR12264">
    <property type="entry name" value="TRANSCRIPTION INITIATION FACTOR TFIID SUBUNIT 12"/>
    <property type="match status" value="1"/>
</dbReference>
<feature type="compositionally biased region" description="Polar residues" evidence="6">
    <location>
        <begin position="416"/>
        <end position="426"/>
    </location>
</feature>
<evidence type="ECO:0000256" key="5">
    <source>
        <dbReference type="ARBA" id="ARBA00023242"/>
    </source>
</evidence>
<feature type="compositionally biased region" description="Polar residues" evidence="6">
    <location>
        <begin position="1"/>
        <end position="10"/>
    </location>
</feature>
<dbReference type="FunFam" id="1.10.20.10:FF:000011">
    <property type="entry name" value="Transcription initiation factor TFIID subunit 12"/>
    <property type="match status" value="1"/>
</dbReference>
<feature type="region of interest" description="Disordered" evidence="6">
    <location>
        <begin position="401"/>
        <end position="447"/>
    </location>
</feature>
<evidence type="ECO:0000256" key="2">
    <source>
        <dbReference type="ARBA" id="ARBA00007530"/>
    </source>
</evidence>
<dbReference type="AlphaFoldDB" id="A0AAQ3KJT3"/>
<feature type="compositionally biased region" description="Polar residues" evidence="6">
    <location>
        <begin position="106"/>
        <end position="129"/>
    </location>
</feature>
<dbReference type="GO" id="GO:0000124">
    <property type="term" value="C:SAGA complex"/>
    <property type="evidence" value="ECO:0007669"/>
    <property type="project" value="InterPro"/>
</dbReference>
<evidence type="ECO:0000256" key="3">
    <source>
        <dbReference type="ARBA" id="ARBA00023015"/>
    </source>
</evidence>
<keyword evidence="9" id="KW-1185">Reference proteome</keyword>